<dbReference type="KEGG" id="mmt:Metme_1687"/>
<dbReference type="eggNOG" id="COG0568">
    <property type="taxonomic scope" value="Bacteria"/>
</dbReference>
<feature type="domain" description="RNA polymerase sigma-70" evidence="5">
    <location>
        <begin position="208"/>
        <end position="221"/>
    </location>
</feature>
<gene>
    <name evidence="6" type="ordered locus">Metme_1687</name>
</gene>
<dbReference type="HOGENOM" id="CLU_014793_7_2_6"/>
<dbReference type="InterPro" id="IPR013325">
    <property type="entry name" value="RNA_pol_sigma_r2"/>
</dbReference>
<dbReference type="InterPro" id="IPR014284">
    <property type="entry name" value="RNA_pol_sigma-70_dom"/>
</dbReference>
<proteinExistence type="predicted"/>
<keyword evidence="4" id="KW-0804">Transcription</keyword>
<dbReference type="EMBL" id="CP002738">
    <property type="protein sequence ID" value="AEG00105.1"/>
    <property type="molecule type" value="Genomic_DNA"/>
</dbReference>
<evidence type="ECO:0000313" key="6">
    <source>
        <dbReference type="EMBL" id="AEG00105.1"/>
    </source>
</evidence>
<dbReference type="NCBIfam" id="TIGR02937">
    <property type="entry name" value="sigma70-ECF"/>
    <property type="match status" value="1"/>
</dbReference>
<dbReference type="InterPro" id="IPR050239">
    <property type="entry name" value="Sigma-70_RNA_pol_init_factors"/>
</dbReference>
<evidence type="ECO:0000256" key="1">
    <source>
        <dbReference type="ARBA" id="ARBA00023015"/>
    </source>
</evidence>
<dbReference type="SUPFAM" id="SSF88946">
    <property type="entry name" value="Sigma2 domain of RNA polymerase sigma factors"/>
    <property type="match status" value="1"/>
</dbReference>
<dbReference type="PROSITE" id="PS00715">
    <property type="entry name" value="SIGMA70_1"/>
    <property type="match status" value="1"/>
</dbReference>
<evidence type="ECO:0000259" key="5">
    <source>
        <dbReference type="PROSITE" id="PS00715"/>
    </source>
</evidence>
<dbReference type="InterPro" id="IPR013324">
    <property type="entry name" value="RNA_pol_sigma_r3/r4-like"/>
</dbReference>
<name>G0A1P4_METMM</name>
<dbReference type="RefSeq" id="WP_013818358.1">
    <property type="nucleotide sequence ID" value="NC_015572.1"/>
</dbReference>
<dbReference type="Gene3D" id="1.10.601.10">
    <property type="entry name" value="RNA Polymerase Primary Sigma Factor"/>
    <property type="match status" value="1"/>
</dbReference>
<evidence type="ECO:0000256" key="2">
    <source>
        <dbReference type="ARBA" id="ARBA00023082"/>
    </source>
</evidence>
<evidence type="ECO:0000256" key="3">
    <source>
        <dbReference type="ARBA" id="ARBA00023125"/>
    </source>
</evidence>
<dbReference type="STRING" id="857087.Metme_1687"/>
<dbReference type="Proteomes" id="UP000008888">
    <property type="component" value="Chromosome"/>
</dbReference>
<dbReference type="CDD" id="cd06171">
    <property type="entry name" value="Sigma70_r4"/>
    <property type="match status" value="1"/>
</dbReference>
<dbReference type="Gene3D" id="1.20.140.160">
    <property type="match status" value="1"/>
</dbReference>
<sequence length="421" mass="48234">MTAISEVITQTASPASESEPVILAGRVEQARRKLLELLFENNRVAGFIVRQLLLDLKKGVDNSDIVLVKNNDAYKNSLHRFVAEFAKQDVFFDSLLNDVRPVNRYNVVQDYSFVQVLSDMPIERIEVSAVAHGILRELHFLSIYLIEVSEIVENELGLLGELEPGYRARLQRVRYELKSLRQEMIASNTGLVAFVAHKYKTVSLSFDDLMQEGMVGLIKAVDRFDPERGNCFSTYAIYWIRQAISRLIVKQDKVVPLPVALAEKSSPIFEVMRTTFLQHERWPTLAELKANCDLSEQDIKTISSYYQATYMQDIHGNEDDDGMSTMEKMQQQQFNLPLDDLIDTDLVSYMDRAVATLPEKQAVILAMRFGLKNHTEMTLQAVADQLQVTRERVRQIQNEALQKLKQQFGFDLMLFLEPKDT</sequence>
<reference key="2">
    <citation type="submission" date="2011-05" db="EMBL/GenBank/DDBJ databases">
        <title>Complete genome sequence of the aerobic marine methanotroph Methylomonas methanica MC09.</title>
        <authorList>
            <person name="Boden R."/>
            <person name="Cunliffe M."/>
            <person name="Scanlan J."/>
            <person name="Moussard H."/>
            <person name="Kits K.D."/>
            <person name="Klotz M."/>
            <person name="Jetten M."/>
            <person name="Vuilleumier S."/>
            <person name="Han J."/>
            <person name="Peters L."/>
            <person name="Mikhailova N."/>
            <person name="Teshima H."/>
            <person name="Tapia R."/>
            <person name="Kyrpides N."/>
            <person name="Ivanova N."/>
            <person name="Pagani I."/>
            <person name="Cheng J.-F."/>
            <person name="Goodwin L."/>
            <person name="Han C."/>
            <person name="Hauser L."/>
            <person name="Land M."/>
            <person name="Lapidus A."/>
            <person name="Lucas S."/>
            <person name="Pitluck S."/>
            <person name="Woyke T."/>
            <person name="Stein L.Y."/>
            <person name="Murrell C."/>
        </authorList>
    </citation>
    <scope>NUCLEOTIDE SEQUENCE</scope>
    <source>
        <strain>MC09</strain>
    </source>
</reference>
<dbReference type="PANTHER" id="PTHR30603">
    <property type="entry name" value="RNA POLYMERASE SIGMA FACTOR RPO"/>
    <property type="match status" value="1"/>
</dbReference>
<dbReference type="OrthoDB" id="743114at2"/>
<accession>G0A1P4</accession>
<evidence type="ECO:0000313" key="7">
    <source>
        <dbReference type="Proteomes" id="UP000008888"/>
    </source>
</evidence>
<organism evidence="6 7">
    <name type="scientific">Methylomonas methanica (strain DSM 25384 / MC09)</name>
    <dbReference type="NCBI Taxonomy" id="857087"/>
    <lineage>
        <taxon>Bacteria</taxon>
        <taxon>Pseudomonadati</taxon>
        <taxon>Pseudomonadota</taxon>
        <taxon>Gammaproteobacteria</taxon>
        <taxon>Methylococcales</taxon>
        <taxon>Methylococcaceae</taxon>
        <taxon>Methylomonas</taxon>
    </lineage>
</organism>
<dbReference type="Pfam" id="PF04542">
    <property type="entry name" value="Sigma70_r2"/>
    <property type="match status" value="1"/>
</dbReference>
<dbReference type="InterPro" id="IPR007630">
    <property type="entry name" value="RNA_pol_sigma70_r4"/>
</dbReference>
<dbReference type="GO" id="GO:0016987">
    <property type="term" value="F:sigma factor activity"/>
    <property type="evidence" value="ECO:0007669"/>
    <property type="project" value="UniProtKB-KW"/>
</dbReference>
<dbReference type="GO" id="GO:0003677">
    <property type="term" value="F:DNA binding"/>
    <property type="evidence" value="ECO:0007669"/>
    <property type="project" value="UniProtKB-KW"/>
</dbReference>
<dbReference type="GO" id="GO:0006352">
    <property type="term" value="P:DNA-templated transcription initiation"/>
    <property type="evidence" value="ECO:0007669"/>
    <property type="project" value="InterPro"/>
</dbReference>
<dbReference type="Pfam" id="PF04545">
    <property type="entry name" value="Sigma70_r4"/>
    <property type="match status" value="1"/>
</dbReference>
<evidence type="ECO:0000256" key="4">
    <source>
        <dbReference type="ARBA" id="ARBA00023163"/>
    </source>
</evidence>
<keyword evidence="1" id="KW-0805">Transcription regulation</keyword>
<protein>
    <submittedName>
        <fullName evidence="6">RNA polymerase, sigma 32 subunit, RpoH</fullName>
    </submittedName>
</protein>
<dbReference type="InterPro" id="IPR000943">
    <property type="entry name" value="RNA_pol_sigma70"/>
</dbReference>
<keyword evidence="2" id="KW-0731">Sigma factor</keyword>
<dbReference type="InterPro" id="IPR007627">
    <property type="entry name" value="RNA_pol_sigma70_r2"/>
</dbReference>
<keyword evidence="3" id="KW-0238">DNA-binding</keyword>
<dbReference type="PRINTS" id="PR00046">
    <property type="entry name" value="SIGMA70FCT"/>
</dbReference>
<keyword evidence="7" id="KW-1185">Reference proteome</keyword>
<dbReference type="SUPFAM" id="SSF88659">
    <property type="entry name" value="Sigma3 and sigma4 domains of RNA polymerase sigma factors"/>
    <property type="match status" value="1"/>
</dbReference>
<reference evidence="7" key="3">
    <citation type="submission" date="2011-05" db="EMBL/GenBank/DDBJ databases">
        <title>Complete sequence of Methylomonas methanica MC09.</title>
        <authorList>
            <consortium name="US DOE Joint Genome Institute"/>
            <person name="Lucas S."/>
            <person name="Han J."/>
            <person name="Lapidus A."/>
            <person name="Cheng J.-F."/>
            <person name="Goodwin L."/>
            <person name="Pitluck S."/>
            <person name="Peters L."/>
            <person name="Mikhailova N."/>
            <person name="Teshima H."/>
            <person name="Han C."/>
            <person name="Tapia R."/>
            <person name="Land M."/>
            <person name="Hauser L."/>
            <person name="Kyrpides N."/>
            <person name="Ivanova N."/>
            <person name="Pagani I."/>
            <person name="Stein L."/>
            <person name="Woyke T."/>
        </authorList>
    </citation>
    <scope>NUCLEOTIDE SEQUENCE [LARGE SCALE GENOMIC DNA]</scope>
    <source>
        <strain evidence="7">MC09</strain>
    </source>
</reference>
<reference evidence="6 7" key="1">
    <citation type="journal article" date="2011" name="J. Bacteriol.">
        <title>Complete Genome Sequence of the Aerobic Marine Methanotroph Methylomonas methanica MC09.</title>
        <authorList>
            <person name="Boden R."/>
            <person name="Cunliffe M."/>
            <person name="Scanlan J."/>
            <person name="Moussard H."/>
            <person name="Kits K.D."/>
            <person name="Klotz M.G."/>
            <person name="Jetten M.S."/>
            <person name="Vuilleumier S."/>
            <person name="Han J."/>
            <person name="Peters L."/>
            <person name="Mikhailova N."/>
            <person name="Teshima H."/>
            <person name="Tapia R."/>
            <person name="Kyrpides N."/>
            <person name="Ivanova N."/>
            <person name="Pagani I."/>
            <person name="Cheng J.F."/>
            <person name="Goodwin L."/>
            <person name="Han C."/>
            <person name="Hauser L."/>
            <person name="Land M.L."/>
            <person name="Lapidus A."/>
            <person name="Lucas S."/>
            <person name="Pitluck S."/>
            <person name="Woyke T."/>
            <person name="Stein L."/>
            <person name="Murrell J.C."/>
        </authorList>
    </citation>
    <scope>NUCLEOTIDE SEQUENCE [LARGE SCALE GENOMIC DNA]</scope>
    <source>
        <strain evidence="6 7">MC09</strain>
    </source>
</reference>
<dbReference type="AlphaFoldDB" id="G0A1P4"/>
<dbReference type="PANTHER" id="PTHR30603:SF60">
    <property type="entry name" value="RNA POLYMERASE SIGMA FACTOR RPOD"/>
    <property type="match status" value="1"/>
</dbReference>